<reference evidence="1 2" key="1">
    <citation type="submission" date="2019-03" db="EMBL/GenBank/DDBJ databases">
        <title>Paraburkholderia sp. 4M-K11, isolated from subtropical forest soil.</title>
        <authorList>
            <person name="Gao Z.-H."/>
            <person name="Qiu L.-H."/>
        </authorList>
    </citation>
    <scope>NUCLEOTIDE SEQUENCE [LARGE SCALE GENOMIC DNA]</scope>
    <source>
        <strain evidence="1 2">4M-K11</strain>
    </source>
</reference>
<name>A0A4V2ZZ15_9BURK</name>
<comment type="caution">
    <text evidence="1">The sequence shown here is derived from an EMBL/GenBank/DDBJ whole genome shotgun (WGS) entry which is preliminary data.</text>
</comment>
<dbReference type="OrthoDB" id="9094491at2"/>
<dbReference type="RefSeq" id="WP_133195619.1">
    <property type="nucleotide sequence ID" value="NZ_JBHUCW010000009.1"/>
</dbReference>
<protein>
    <submittedName>
        <fullName evidence="1">Uncharacterized protein</fullName>
    </submittedName>
</protein>
<evidence type="ECO:0000313" key="1">
    <source>
        <dbReference type="EMBL" id="TDG23248.1"/>
    </source>
</evidence>
<dbReference type="AlphaFoldDB" id="A0A4V2ZZ15"/>
<proteinExistence type="predicted"/>
<evidence type="ECO:0000313" key="2">
    <source>
        <dbReference type="Proteomes" id="UP000295722"/>
    </source>
</evidence>
<keyword evidence="2" id="KW-1185">Reference proteome</keyword>
<dbReference type="EMBL" id="SMRP01000006">
    <property type="protein sequence ID" value="TDG23248.1"/>
    <property type="molecule type" value="Genomic_DNA"/>
</dbReference>
<accession>A0A4V2ZZ15</accession>
<organism evidence="1 2">
    <name type="scientific">Paraburkholderia silviterrae</name>
    <dbReference type="NCBI Taxonomy" id="2528715"/>
    <lineage>
        <taxon>Bacteria</taxon>
        <taxon>Pseudomonadati</taxon>
        <taxon>Pseudomonadota</taxon>
        <taxon>Betaproteobacteria</taxon>
        <taxon>Burkholderiales</taxon>
        <taxon>Burkholderiaceae</taxon>
        <taxon>Paraburkholderia</taxon>
    </lineage>
</organism>
<sequence length="128" mass="14304">MSERTLHKVLAEIVDACRRYPALYAHVFHCLFDGGEVRDGLFRVECDAVSRPARGGAQVTLVAKVWPSEWLLQFAHAVSRGVMPEMVLPAADVVVGHKDSRTREEHEATVSGSAFMRIPEFLNTELTR</sequence>
<gene>
    <name evidence="1" type="ORF">EYW47_15060</name>
</gene>
<dbReference type="Proteomes" id="UP000295722">
    <property type="component" value="Unassembled WGS sequence"/>
</dbReference>